<keyword evidence="3" id="KW-1003">Cell membrane</keyword>
<evidence type="ECO:0000313" key="11">
    <source>
        <dbReference type="Proteomes" id="UP000272474"/>
    </source>
</evidence>
<dbReference type="SUPFAM" id="SSF161098">
    <property type="entry name" value="MetI-like"/>
    <property type="match status" value="1"/>
</dbReference>
<feature type="transmembrane region" description="Helical" evidence="7">
    <location>
        <begin position="294"/>
        <end position="317"/>
    </location>
</feature>
<feature type="transmembrane region" description="Helical" evidence="7">
    <location>
        <begin position="241"/>
        <end position="266"/>
    </location>
</feature>
<dbReference type="InterPro" id="IPR000515">
    <property type="entry name" value="MetI-like"/>
</dbReference>
<dbReference type="CDD" id="cd06261">
    <property type="entry name" value="TM_PBP2"/>
    <property type="match status" value="1"/>
</dbReference>
<feature type="domain" description="ABC transmembrane type-1" evidence="9">
    <location>
        <begin position="102"/>
        <end position="315"/>
    </location>
</feature>
<keyword evidence="4 7" id="KW-0812">Transmembrane</keyword>
<dbReference type="PANTHER" id="PTHR30193:SF1">
    <property type="entry name" value="ABC TRANSPORTER PERMEASE PROTEIN YESP-RELATED"/>
    <property type="match status" value="1"/>
</dbReference>
<comment type="similarity">
    <text evidence="7">Belongs to the binding-protein-dependent transport system permease family.</text>
</comment>
<accession>A0A3A9ZFK9</accession>
<evidence type="ECO:0000259" key="9">
    <source>
        <dbReference type="PROSITE" id="PS50928"/>
    </source>
</evidence>
<dbReference type="GO" id="GO:0055085">
    <property type="term" value="P:transmembrane transport"/>
    <property type="evidence" value="ECO:0007669"/>
    <property type="project" value="InterPro"/>
</dbReference>
<evidence type="ECO:0000256" key="6">
    <source>
        <dbReference type="ARBA" id="ARBA00023136"/>
    </source>
</evidence>
<evidence type="ECO:0000256" key="4">
    <source>
        <dbReference type="ARBA" id="ARBA00022692"/>
    </source>
</evidence>
<evidence type="ECO:0000256" key="2">
    <source>
        <dbReference type="ARBA" id="ARBA00022448"/>
    </source>
</evidence>
<feature type="transmembrane region" description="Helical" evidence="7">
    <location>
        <begin position="188"/>
        <end position="211"/>
    </location>
</feature>
<dbReference type="Proteomes" id="UP000272474">
    <property type="component" value="Unassembled WGS sequence"/>
</dbReference>
<sequence length="329" mass="35559">MKENDPGGARGGVGTLPGPGAPAQAAAGGARRRGGRAARDNRAAYAFLTPWLAGVLVFTIGPMLFSLYLAFTRYDLVSAPHWIGFDNFRHMFETDPRYLKSVRVTLTYVVVSVPLLLAFSLGLAMVLNRGLRFLTGYRALFYLPSLIGGSVAVAALWRQVFGEEGIVNKALGAIGIDHGSWVGNPGSALYTIVILQVWAFGSSMIIFLAGLRQIPRELYDAAAVDGAGAVRRFRSVTLPMLSPLVFFNLLLGVVNAFQAFTGAYVVSNGTGGPSDSTLFYTLYLYEQGFAQLNMGYAAAMAWVLVLGLAIFTGLLFLSSRYWVHYGDER</sequence>
<comment type="subcellular location">
    <subcellularLocation>
        <location evidence="1 7">Cell membrane</location>
        <topology evidence="1 7">Multi-pass membrane protein</topology>
    </subcellularLocation>
</comment>
<keyword evidence="2 7" id="KW-0813">Transport</keyword>
<name>A0A3A9ZFK9_9ACTN</name>
<proteinExistence type="inferred from homology"/>
<comment type="caution">
    <text evidence="10">The sequence shown here is derived from an EMBL/GenBank/DDBJ whole genome shotgun (WGS) entry which is preliminary data.</text>
</comment>
<gene>
    <name evidence="10" type="ORF">D7294_01670</name>
</gene>
<dbReference type="OrthoDB" id="4053402at2"/>
<dbReference type="SUPFAM" id="SSF160964">
    <property type="entry name" value="MalF N-terminal region-like"/>
    <property type="match status" value="1"/>
</dbReference>
<protein>
    <submittedName>
        <fullName evidence="10">Sugar ABC transporter permease</fullName>
    </submittedName>
</protein>
<dbReference type="InterPro" id="IPR035906">
    <property type="entry name" value="MetI-like_sf"/>
</dbReference>
<dbReference type="InterPro" id="IPR051393">
    <property type="entry name" value="ABC_transporter_permease"/>
</dbReference>
<dbReference type="AlphaFoldDB" id="A0A3A9ZFK9"/>
<reference evidence="10 11" key="1">
    <citation type="journal article" date="2014" name="Int. J. Syst. Evol. Microbiol.">
        <title>Streptomyces hoynatensis sp. nov., isolated from deep marine sediment.</title>
        <authorList>
            <person name="Veyisoglu A."/>
            <person name="Sahin N."/>
        </authorList>
    </citation>
    <scope>NUCLEOTIDE SEQUENCE [LARGE SCALE GENOMIC DNA]</scope>
    <source>
        <strain evidence="10 11">KCTC 29097</strain>
    </source>
</reference>
<feature type="transmembrane region" description="Helical" evidence="7">
    <location>
        <begin position="139"/>
        <end position="157"/>
    </location>
</feature>
<evidence type="ECO:0000313" key="10">
    <source>
        <dbReference type="EMBL" id="RKN46935.1"/>
    </source>
</evidence>
<evidence type="ECO:0000256" key="8">
    <source>
        <dbReference type="SAM" id="MobiDB-lite"/>
    </source>
</evidence>
<feature type="transmembrane region" description="Helical" evidence="7">
    <location>
        <begin position="106"/>
        <end position="127"/>
    </location>
</feature>
<organism evidence="10 11">
    <name type="scientific">Streptomyces hoynatensis</name>
    <dbReference type="NCBI Taxonomy" id="1141874"/>
    <lineage>
        <taxon>Bacteria</taxon>
        <taxon>Bacillati</taxon>
        <taxon>Actinomycetota</taxon>
        <taxon>Actinomycetes</taxon>
        <taxon>Kitasatosporales</taxon>
        <taxon>Streptomycetaceae</taxon>
        <taxon>Streptomyces</taxon>
    </lineage>
</organism>
<keyword evidence="6 7" id="KW-0472">Membrane</keyword>
<evidence type="ECO:0000256" key="7">
    <source>
        <dbReference type="RuleBase" id="RU363032"/>
    </source>
</evidence>
<keyword evidence="5 7" id="KW-1133">Transmembrane helix</keyword>
<dbReference type="PANTHER" id="PTHR30193">
    <property type="entry name" value="ABC TRANSPORTER PERMEASE PROTEIN"/>
    <property type="match status" value="1"/>
</dbReference>
<evidence type="ECO:0000256" key="3">
    <source>
        <dbReference type="ARBA" id="ARBA00022475"/>
    </source>
</evidence>
<evidence type="ECO:0000256" key="5">
    <source>
        <dbReference type="ARBA" id="ARBA00022989"/>
    </source>
</evidence>
<keyword evidence="11" id="KW-1185">Reference proteome</keyword>
<feature type="transmembrane region" description="Helical" evidence="7">
    <location>
        <begin position="43"/>
        <end position="71"/>
    </location>
</feature>
<evidence type="ECO:0000256" key="1">
    <source>
        <dbReference type="ARBA" id="ARBA00004651"/>
    </source>
</evidence>
<dbReference type="Gene3D" id="1.10.3720.10">
    <property type="entry name" value="MetI-like"/>
    <property type="match status" value="1"/>
</dbReference>
<dbReference type="Pfam" id="PF00528">
    <property type="entry name" value="BPD_transp_1"/>
    <property type="match status" value="1"/>
</dbReference>
<feature type="region of interest" description="Disordered" evidence="8">
    <location>
        <begin position="1"/>
        <end position="33"/>
    </location>
</feature>
<feature type="compositionally biased region" description="Gly residues" evidence="8">
    <location>
        <begin position="8"/>
        <end position="17"/>
    </location>
</feature>
<dbReference type="GO" id="GO:0005886">
    <property type="term" value="C:plasma membrane"/>
    <property type="evidence" value="ECO:0007669"/>
    <property type="project" value="UniProtKB-SubCell"/>
</dbReference>
<dbReference type="EMBL" id="RBAL01000001">
    <property type="protein sequence ID" value="RKN46935.1"/>
    <property type="molecule type" value="Genomic_DNA"/>
</dbReference>
<dbReference type="PROSITE" id="PS50928">
    <property type="entry name" value="ABC_TM1"/>
    <property type="match status" value="1"/>
</dbReference>